<evidence type="ECO:0000313" key="1">
    <source>
        <dbReference type="EMBL" id="GMH68875.1"/>
    </source>
</evidence>
<name>A0A9W7AJG1_9STRA</name>
<proteinExistence type="predicted"/>
<feature type="non-terminal residue" evidence="1">
    <location>
        <position position="1"/>
    </location>
</feature>
<sequence>AVVFTNALNTKYGSSGLRSIAVNPGAVNSDIWRTFNPTLRKYVLGPAFSLVYLTPSQGSTPVVAAATLDGFEDDVIYLQPYWLPFNGRGEGGEGERRYGMTHPGFEMLGVHVGYASVEPRVPEGGGEGLWKASVRLVGGR</sequence>
<evidence type="ECO:0000313" key="2">
    <source>
        <dbReference type="Proteomes" id="UP001165082"/>
    </source>
</evidence>
<dbReference type="SUPFAM" id="SSF51735">
    <property type="entry name" value="NAD(P)-binding Rossmann-fold domains"/>
    <property type="match status" value="1"/>
</dbReference>
<gene>
    <name evidence="1" type="ORF">TrRE_jg6098</name>
</gene>
<dbReference type="OrthoDB" id="47007at2759"/>
<protein>
    <submittedName>
        <fullName evidence="1">Uncharacterized protein</fullName>
    </submittedName>
</protein>
<dbReference type="InterPro" id="IPR036291">
    <property type="entry name" value="NAD(P)-bd_dom_sf"/>
</dbReference>
<keyword evidence="2" id="KW-1185">Reference proteome</keyword>
<dbReference type="EMBL" id="BRXZ01004122">
    <property type="protein sequence ID" value="GMH68875.1"/>
    <property type="molecule type" value="Genomic_DNA"/>
</dbReference>
<comment type="caution">
    <text evidence="1">The sequence shown here is derived from an EMBL/GenBank/DDBJ whole genome shotgun (WGS) entry which is preliminary data.</text>
</comment>
<dbReference type="Proteomes" id="UP001165082">
    <property type="component" value="Unassembled WGS sequence"/>
</dbReference>
<dbReference type="Gene3D" id="3.40.50.720">
    <property type="entry name" value="NAD(P)-binding Rossmann-like Domain"/>
    <property type="match status" value="1"/>
</dbReference>
<accession>A0A9W7AJG1</accession>
<organism evidence="1 2">
    <name type="scientific">Triparma retinervis</name>
    <dbReference type="NCBI Taxonomy" id="2557542"/>
    <lineage>
        <taxon>Eukaryota</taxon>
        <taxon>Sar</taxon>
        <taxon>Stramenopiles</taxon>
        <taxon>Ochrophyta</taxon>
        <taxon>Bolidophyceae</taxon>
        <taxon>Parmales</taxon>
        <taxon>Triparmaceae</taxon>
        <taxon>Triparma</taxon>
    </lineage>
</organism>
<reference evidence="1" key="1">
    <citation type="submission" date="2022-07" db="EMBL/GenBank/DDBJ databases">
        <title>Genome analysis of Parmales, a sister group of diatoms, reveals the evolutionary specialization of diatoms from phago-mixotrophs to photoautotrophs.</title>
        <authorList>
            <person name="Ban H."/>
            <person name="Sato S."/>
            <person name="Yoshikawa S."/>
            <person name="Kazumasa Y."/>
            <person name="Nakamura Y."/>
            <person name="Ichinomiya M."/>
            <person name="Saitoh K."/>
            <person name="Sato N."/>
            <person name="Blanc-Mathieu R."/>
            <person name="Endo H."/>
            <person name="Kuwata A."/>
            <person name="Ogata H."/>
        </authorList>
    </citation>
    <scope>NUCLEOTIDE SEQUENCE</scope>
</reference>
<dbReference type="AlphaFoldDB" id="A0A9W7AJG1"/>